<dbReference type="Pfam" id="PF01103">
    <property type="entry name" value="Omp85"/>
    <property type="match status" value="1"/>
</dbReference>
<reference evidence="7 8" key="1">
    <citation type="submission" date="2019-12" db="EMBL/GenBank/DDBJ databases">
        <title>Genomic-based taxomic classification of the family Erythrobacteraceae.</title>
        <authorList>
            <person name="Xu L."/>
        </authorList>
    </citation>
    <scope>NUCLEOTIDE SEQUENCE [LARGE SCALE GENOMIC DNA]</scope>
    <source>
        <strain evidence="7 8">LMG 29518</strain>
    </source>
</reference>
<keyword evidence="5" id="KW-0732">Signal</keyword>
<dbReference type="EMBL" id="WTYT01000007">
    <property type="protein sequence ID" value="MXO67172.1"/>
    <property type="molecule type" value="Genomic_DNA"/>
</dbReference>
<comment type="caution">
    <text evidence="7">The sequence shown here is derived from an EMBL/GenBank/DDBJ whole genome shotgun (WGS) entry which is preliminary data.</text>
</comment>
<dbReference type="PANTHER" id="PTHR12815:SF42">
    <property type="entry name" value="BACTERIAL SURFACE ANTIGEN (D15) DOMAIN-CONTAINING PROTEIN"/>
    <property type="match status" value="1"/>
</dbReference>
<evidence type="ECO:0000256" key="3">
    <source>
        <dbReference type="ARBA" id="ARBA00023136"/>
    </source>
</evidence>
<dbReference type="Gene3D" id="2.40.160.50">
    <property type="entry name" value="membrane protein fhac: a member of the omp85/tpsb transporter family"/>
    <property type="match status" value="1"/>
</dbReference>
<dbReference type="OrthoDB" id="9769707at2"/>
<feature type="compositionally biased region" description="Acidic residues" evidence="4">
    <location>
        <begin position="86"/>
        <end position="100"/>
    </location>
</feature>
<name>A0A6I4TA49_9SPHN</name>
<evidence type="ECO:0000256" key="5">
    <source>
        <dbReference type="SAM" id="SignalP"/>
    </source>
</evidence>
<evidence type="ECO:0000313" key="8">
    <source>
        <dbReference type="Proteomes" id="UP000438476"/>
    </source>
</evidence>
<evidence type="ECO:0000259" key="6">
    <source>
        <dbReference type="Pfam" id="PF01103"/>
    </source>
</evidence>
<dbReference type="Proteomes" id="UP000438476">
    <property type="component" value="Unassembled WGS sequence"/>
</dbReference>
<protein>
    <submittedName>
        <fullName evidence="7">BamA/TamA family outer membrane protein</fullName>
    </submittedName>
</protein>
<organism evidence="7 8">
    <name type="scientific">Altericroceibacterium endophyticum</name>
    <dbReference type="NCBI Taxonomy" id="1808508"/>
    <lineage>
        <taxon>Bacteria</taxon>
        <taxon>Pseudomonadati</taxon>
        <taxon>Pseudomonadota</taxon>
        <taxon>Alphaproteobacteria</taxon>
        <taxon>Sphingomonadales</taxon>
        <taxon>Erythrobacteraceae</taxon>
        <taxon>Altericroceibacterium</taxon>
    </lineage>
</organism>
<proteinExistence type="predicted"/>
<dbReference type="InterPro" id="IPR000184">
    <property type="entry name" value="Bac_surfAg_D15"/>
</dbReference>
<feature type="signal peptide" evidence="5">
    <location>
        <begin position="1"/>
        <end position="21"/>
    </location>
</feature>
<dbReference type="InterPro" id="IPR039910">
    <property type="entry name" value="D15-like"/>
</dbReference>
<dbReference type="GO" id="GO:0019867">
    <property type="term" value="C:outer membrane"/>
    <property type="evidence" value="ECO:0007669"/>
    <property type="project" value="InterPro"/>
</dbReference>
<feature type="chain" id="PRO_5026127264" evidence="5">
    <location>
        <begin position="22"/>
        <end position="769"/>
    </location>
</feature>
<keyword evidence="2" id="KW-0812">Transmembrane</keyword>
<evidence type="ECO:0000256" key="2">
    <source>
        <dbReference type="ARBA" id="ARBA00022452"/>
    </source>
</evidence>
<keyword evidence="8" id="KW-1185">Reference proteome</keyword>
<evidence type="ECO:0000256" key="4">
    <source>
        <dbReference type="SAM" id="MobiDB-lite"/>
    </source>
</evidence>
<dbReference type="PANTHER" id="PTHR12815">
    <property type="entry name" value="SORTING AND ASSEMBLY MACHINERY SAMM50 PROTEIN FAMILY MEMBER"/>
    <property type="match status" value="1"/>
</dbReference>
<accession>A0A6I4TA49</accession>
<keyword evidence="3" id="KW-0472">Membrane</keyword>
<feature type="domain" description="Bacterial surface antigen (D15)" evidence="6">
    <location>
        <begin position="455"/>
        <end position="769"/>
    </location>
</feature>
<dbReference type="AlphaFoldDB" id="A0A6I4TA49"/>
<gene>
    <name evidence="7" type="ORF">GRI91_15510</name>
</gene>
<evidence type="ECO:0000256" key="1">
    <source>
        <dbReference type="ARBA" id="ARBA00004370"/>
    </source>
</evidence>
<dbReference type="Gene3D" id="3.10.20.310">
    <property type="entry name" value="membrane protein fhac"/>
    <property type="match status" value="1"/>
</dbReference>
<feature type="region of interest" description="Disordered" evidence="4">
    <location>
        <begin position="21"/>
        <end position="122"/>
    </location>
</feature>
<comment type="subcellular location">
    <subcellularLocation>
        <location evidence="1">Membrane</location>
    </subcellularLocation>
</comment>
<evidence type="ECO:0000313" key="7">
    <source>
        <dbReference type="EMBL" id="MXO67172.1"/>
    </source>
</evidence>
<keyword evidence="2" id="KW-1134">Transmembrane beta strand</keyword>
<feature type="compositionally biased region" description="Low complexity" evidence="4">
    <location>
        <begin position="21"/>
        <end position="32"/>
    </location>
</feature>
<sequence length="769" mass="82908">MRCVLLAGAAMMVAPWNSALAQDAAAPQSAAQRETEQDEAAPGEAKGVTDGTDADIPAPPPGADLPEVETVISNEEFADSVPEPGPNDDPELQGELESIEEFERRFAVSSDDADTTDNPAQNISQSAQQNDEFAAENPALDDQDPNEEIADAPVRDAELTAPLPPLDQFNVEPVEFADGSDGSDDETVEIKYTVEVNGLAEADKESSTNLAGMFDDLSSLKEDKEAANTAQINARLTEDSRLMKRILASEGWFEAQANTRLDRAVSDDGQPLNAVIDVVPGTRYAFSDIIIKADPTDPPNLIRDNLPLKVGDNIIAERVQGAEANVAVVLPQQGYPFAEVGHRDILLDPETGDGVYTLPVKTGPRSRFGGIETSGDLAFDAEHVEVLTRFDRGDLYDSRDVDDLRQALVATGLFNTVTVTPKETGKAAGEGTEYVTLMVDQDAGPPRTLAGSAGFGTGQGFRLEGSWTHRNVFPPEGALIFTGVAGTQEQGASATFRRSNAGRRDRTFQIGAEALHSDYDAYEAFTGRLSTLISYDSSQIWQKKLTYAYGAQIIGTNEQDYDFDAQERRRRTFFIGGLTGQVGIDHSDDLLNPTQGFKLTALVEPEGSLQDGFTPYVRARLDGSAYYPIGNSIVLAGRVRVGTIQGIERYDLAPSRRFYAGGGGSVRGYGYQQLGPKDPDDNPIGGRSLNEAAAEVRYRFGNFGVVGFVDAGQVYEESMPQFDNIRFGAGLGGRFYTNFGPLRLDVATPIGRKPGESWVSVYVSIGQAF</sequence>